<dbReference type="InterPro" id="IPR019734">
    <property type="entry name" value="TPR_rpt"/>
</dbReference>
<dbReference type="SUPFAM" id="SSF48452">
    <property type="entry name" value="TPR-like"/>
    <property type="match status" value="1"/>
</dbReference>
<dbReference type="Gene3D" id="1.25.40.10">
    <property type="entry name" value="Tetratricopeptide repeat domain"/>
    <property type="match status" value="1"/>
</dbReference>
<reference evidence="2" key="1">
    <citation type="submission" date="2022-09" db="EMBL/GenBank/DDBJ databases">
        <title>Aureispira anguillicida sp. nov., isolated from Leptocephalus of Japanese eel Anguilla japonica.</title>
        <authorList>
            <person name="Yuasa K."/>
            <person name="Mekata T."/>
            <person name="Ikunari K."/>
        </authorList>
    </citation>
    <scope>NUCLEOTIDE SEQUENCE</scope>
    <source>
        <strain evidence="2">EL160426</strain>
    </source>
</reference>
<protein>
    <submittedName>
        <fullName evidence="2">Tetratricopeptide repeat protein</fullName>
    </submittedName>
</protein>
<sequence length="492" mass="58652">MSLRITTLKLFKLIKTLKKEEKRYFKLFTKNNRYKQGKYLEIFEVLNKQDNLDLDRYKKQLQHIKQLSSLQSYLYEQILQSLQTQYTSSNIERQIMDGLIRIELLFERHLMEEANALVSKIEKLATDYDKPLFLPLIYMWWFKIENSFLRYKDTSSKQFGEYKDKARKIMAVLTDYIQYYTAVSEGVFLKQYESSRTLLPALEQLEQAIDSYVPQHPESIPVKIIYLQLKAFFASVKYNYSDAYSYWSQLDQFLATMSPQLLEHYQYLYYDVIHSCAYNGSFVAPKTEIPSLLQKLATIPNSNSATQFIVVKHKLMLKMGQYQNALDYVNQATLDFSYLPLNYKFTFHYNLGVNYFIIRQYDEALNAFDVILEEKSTQVPHIRVAAFILKIITFYEKDEYLVLPYLLSTIQRQLKSAGILFQFEQLFLKFIKKIIRHPKSDRAALFIKFKEQYLEFIDQIEHSEQKEFLVFFNYQGWIDSHITNQKFANPFT</sequence>
<dbReference type="PROSITE" id="PS50005">
    <property type="entry name" value="TPR"/>
    <property type="match status" value="1"/>
</dbReference>
<evidence type="ECO:0000313" key="3">
    <source>
        <dbReference type="Proteomes" id="UP001060919"/>
    </source>
</evidence>
<dbReference type="EMBL" id="AP026867">
    <property type="protein sequence ID" value="BDS14904.1"/>
    <property type="molecule type" value="Genomic_DNA"/>
</dbReference>
<proteinExistence type="predicted"/>
<dbReference type="AlphaFoldDB" id="A0A916DV96"/>
<keyword evidence="3" id="KW-1185">Reference proteome</keyword>
<dbReference type="Proteomes" id="UP001060919">
    <property type="component" value="Chromosome"/>
</dbReference>
<keyword evidence="1" id="KW-0802">TPR repeat</keyword>
<evidence type="ECO:0000256" key="1">
    <source>
        <dbReference type="PROSITE-ProRule" id="PRU00339"/>
    </source>
</evidence>
<name>A0A916DV96_9BACT</name>
<dbReference type="RefSeq" id="WP_264790106.1">
    <property type="nucleotide sequence ID" value="NZ_AP026867.1"/>
</dbReference>
<dbReference type="InterPro" id="IPR011990">
    <property type="entry name" value="TPR-like_helical_dom_sf"/>
</dbReference>
<dbReference type="KEGG" id="aup:AsAng_0056860"/>
<accession>A0A916DV96</accession>
<evidence type="ECO:0000313" key="2">
    <source>
        <dbReference type="EMBL" id="BDS14904.1"/>
    </source>
</evidence>
<organism evidence="2 3">
    <name type="scientific">Aureispira anguillae</name>
    <dbReference type="NCBI Taxonomy" id="2864201"/>
    <lineage>
        <taxon>Bacteria</taxon>
        <taxon>Pseudomonadati</taxon>
        <taxon>Bacteroidota</taxon>
        <taxon>Saprospiria</taxon>
        <taxon>Saprospirales</taxon>
        <taxon>Saprospiraceae</taxon>
        <taxon>Aureispira</taxon>
    </lineage>
</organism>
<feature type="repeat" description="TPR" evidence="1">
    <location>
        <begin position="345"/>
        <end position="378"/>
    </location>
</feature>
<gene>
    <name evidence="2" type="ORF">AsAng_0056860</name>
</gene>